<feature type="transmembrane region" description="Helical" evidence="5">
    <location>
        <begin position="237"/>
        <end position="258"/>
    </location>
</feature>
<dbReference type="STRING" id="1208918.CDEE_0240"/>
<feature type="transmembrane region" description="Helical" evidence="5">
    <location>
        <begin position="102"/>
        <end position="121"/>
    </location>
</feature>
<keyword evidence="2 5" id="KW-0812">Transmembrane</keyword>
<dbReference type="Proteomes" id="UP000011686">
    <property type="component" value="Chromosome"/>
</dbReference>
<evidence type="ECO:0000256" key="3">
    <source>
        <dbReference type="ARBA" id="ARBA00022989"/>
    </source>
</evidence>
<dbReference type="PANTHER" id="PTHR43332:SF1">
    <property type="entry name" value="TRANSPORT PERMEASE PROTEIN"/>
    <property type="match status" value="1"/>
</dbReference>
<comment type="subcellular location">
    <subcellularLocation>
        <location evidence="5">Cell inner membrane</location>
        <topology evidence="5">Multi-pass membrane protein</topology>
    </subcellularLocation>
    <subcellularLocation>
        <location evidence="1">Membrane</location>
        <topology evidence="1">Multi-pass membrane protein</topology>
    </subcellularLocation>
</comment>
<keyword evidence="8" id="KW-1185">Reference proteome</keyword>
<evidence type="ECO:0000259" key="6">
    <source>
        <dbReference type="PROSITE" id="PS51012"/>
    </source>
</evidence>
<dbReference type="InterPro" id="IPR013525">
    <property type="entry name" value="ABC2_TM"/>
</dbReference>
<dbReference type="PROSITE" id="PS51012">
    <property type="entry name" value="ABC_TM2"/>
    <property type="match status" value="1"/>
</dbReference>
<feature type="transmembrane region" description="Helical" evidence="5">
    <location>
        <begin position="34"/>
        <end position="53"/>
    </location>
</feature>
<reference evidence="7 8" key="1">
    <citation type="journal article" date="2013" name="Genome Biol. Evol.">
        <title>Genome evolution and phylogenomic analysis of candidatus kinetoplastibacterium, the betaproteobacterial endosymbionts of strigomonas and angomonas.</title>
        <authorList>
            <person name="Alves J.M."/>
            <person name="Serrano M.G."/>
            <person name="Maia da Silva F."/>
            <person name="Voegtly L.J."/>
            <person name="Matveyev A.V."/>
            <person name="Teixeira M.M."/>
            <person name="Camargo E.P."/>
            <person name="Buck G.A."/>
        </authorList>
    </citation>
    <scope>NUCLEOTIDE SEQUENCE [LARGE SCALE GENOMIC DNA]</scope>
    <source>
        <strain evidence="7 8">TCC036E</strain>
    </source>
</reference>
<dbReference type="PIRSF" id="PIRSF006648">
    <property type="entry name" value="DrrB"/>
    <property type="match status" value="1"/>
</dbReference>
<sequence length="266" mass="30181">MKNTQFEAVREIIDSKKSGFITLMYKELLRFYKVFFQTVAAPVTTAILYLLVFSQVLGEKIAYDTIPYTNFIIPGLMMMSMLQNAFSNPSSSLVQSRMTGSIIFMLMSPISPMETFFAYIIAAISRGLLVGVSVWIVSLIMFPIFPSNILWVITFSIIACGIMGSLGIIAGLYSEKYDQLSVFQNFLIVPSTFLSGVFYSIHNLPKFWQQISLYNPVFYVIDGFRFGFFDRSDVSPWQSLIITTSVLFMLASYALYLLSIGYKIRN</sequence>
<dbReference type="PANTHER" id="PTHR43332">
    <property type="entry name" value="INNER MEMBRANE TRANSPORT PERMEASE YADH-RELATED"/>
    <property type="match status" value="1"/>
</dbReference>
<feature type="transmembrane region" description="Helical" evidence="5">
    <location>
        <begin position="180"/>
        <end position="201"/>
    </location>
</feature>
<feature type="transmembrane region" description="Helical" evidence="5">
    <location>
        <begin position="65"/>
        <end position="82"/>
    </location>
</feature>
<dbReference type="PRINTS" id="PR00164">
    <property type="entry name" value="ABC2TRNSPORT"/>
</dbReference>
<evidence type="ECO:0000256" key="4">
    <source>
        <dbReference type="ARBA" id="ARBA00023136"/>
    </source>
</evidence>
<evidence type="ECO:0000256" key="2">
    <source>
        <dbReference type="ARBA" id="ARBA00022692"/>
    </source>
</evidence>
<feature type="domain" description="ABC transmembrane type-2" evidence="6">
    <location>
        <begin position="33"/>
        <end position="261"/>
    </location>
</feature>
<dbReference type="Pfam" id="PF01061">
    <property type="entry name" value="ABC2_membrane"/>
    <property type="match status" value="1"/>
</dbReference>
<evidence type="ECO:0000256" key="5">
    <source>
        <dbReference type="RuleBase" id="RU361157"/>
    </source>
</evidence>
<evidence type="ECO:0000256" key="1">
    <source>
        <dbReference type="ARBA" id="ARBA00004141"/>
    </source>
</evidence>
<organism evidence="7 8">
    <name type="scientific">Candidatus Kinetoplastidibacterium crithidiae TCC036E</name>
    <dbReference type="NCBI Taxonomy" id="1208918"/>
    <lineage>
        <taxon>Bacteria</taxon>
        <taxon>Pseudomonadati</taxon>
        <taxon>Pseudomonadota</taxon>
        <taxon>Betaproteobacteria</taxon>
        <taxon>Candidatus Kinetoplastidibacterium</taxon>
    </lineage>
</organism>
<dbReference type="HOGENOM" id="CLU_039483_3_0_4"/>
<keyword evidence="5" id="KW-1003">Cell membrane</keyword>
<dbReference type="AlphaFoldDB" id="M1M591"/>
<accession>M1M591</accession>
<dbReference type="KEGG" id="kct:CDEE_0240"/>
<feature type="transmembrane region" description="Helical" evidence="5">
    <location>
        <begin position="151"/>
        <end position="173"/>
    </location>
</feature>
<proteinExistence type="inferred from homology"/>
<name>M1M591_9PROT</name>
<keyword evidence="4 5" id="KW-0472">Membrane</keyword>
<protein>
    <recommendedName>
        <fullName evidence="5">Transport permease protein</fullName>
    </recommendedName>
</protein>
<dbReference type="InterPro" id="IPR000412">
    <property type="entry name" value="ABC_2_transport"/>
</dbReference>
<comment type="similarity">
    <text evidence="5">Belongs to the ABC-2 integral membrane protein family.</text>
</comment>
<dbReference type="InterPro" id="IPR052522">
    <property type="entry name" value="ABC-2_transport_permease"/>
</dbReference>
<evidence type="ECO:0000313" key="8">
    <source>
        <dbReference type="Proteomes" id="UP000011686"/>
    </source>
</evidence>
<feature type="transmembrane region" description="Helical" evidence="5">
    <location>
        <begin position="128"/>
        <end position="145"/>
    </location>
</feature>
<dbReference type="InterPro" id="IPR047817">
    <property type="entry name" value="ABC2_TM_bact-type"/>
</dbReference>
<keyword evidence="5" id="KW-0813">Transport</keyword>
<dbReference type="eggNOG" id="COG0842">
    <property type="taxonomic scope" value="Bacteria"/>
</dbReference>
<dbReference type="PATRIC" id="fig|1208918.3.peg.27"/>
<gene>
    <name evidence="7" type="ORF">CDEE_0240</name>
</gene>
<dbReference type="GO" id="GO:0043190">
    <property type="term" value="C:ATP-binding cassette (ABC) transporter complex"/>
    <property type="evidence" value="ECO:0007669"/>
    <property type="project" value="InterPro"/>
</dbReference>
<dbReference type="GO" id="GO:0140359">
    <property type="term" value="F:ABC-type transporter activity"/>
    <property type="evidence" value="ECO:0007669"/>
    <property type="project" value="InterPro"/>
</dbReference>
<evidence type="ECO:0000313" key="7">
    <source>
        <dbReference type="EMBL" id="AGF47330.1"/>
    </source>
</evidence>
<dbReference type="EMBL" id="CP003804">
    <property type="protein sequence ID" value="AGF47330.1"/>
    <property type="molecule type" value="Genomic_DNA"/>
</dbReference>
<keyword evidence="3 5" id="KW-1133">Transmembrane helix</keyword>